<accession>A0A0H3FD14</accession>
<dbReference type="InterPro" id="IPR043138">
    <property type="entry name" value="GGT_lsub"/>
</dbReference>
<keyword evidence="1" id="KW-0012">Acyltransferase</keyword>
<dbReference type="SUPFAM" id="SSF56235">
    <property type="entry name" value="N-terminal nucleophile aminohydrolases (Ntn hydrolases)"/>
    <property type="match status" value="1"/>
</dbReference>
<keyword evidence="1" id="KW-0808">Transferase</keyword>
<dbReference type="RefSeq" id="WP_013575715.1">
    <property type="nucleotide sequence ID" value="NC_015061.1"/>
</dbReference>
<name>A0A0H3FD14_RAHSY</name>
<organism evidence="1 2">
    <name type="scientific">Rahnella sp. (strain Y9602)</name>
    <dbReference type="NCBI Taxonomy" id="2703885"/>
    <lineage>
        <taxon>Bacteria</taxon>
        <taxon>Pseudomonadati</taxon>
        <taxon>Pseudomonadota</taxon>
        <taxon>Gammaproteobacteria</taxon>
        <taxon>Enterobacterales</taxon>
        <taxon>Yersiniaceae</taxon>
        <taxon>Rahnella</taxon>
    </lineage>
</organism>
<reference evidence="2" key="1">
    <citation type="submission" date="2011-01" db="EMBL/GenBank/DDBJ databases">
        <title>Complete sequence of chromosome of Rahnella sp. Y9602.</title>
        <authorList>
            <consortium name="US DOE Joint Genome Institute"/>
            <person name="Lucas S."/>
            <person name="Copeland A."/>
            <person name="Lapidus A."/>
            <person name="Cheng J.-F."/>
            <person name="Goodwin L."/>
            <person name="Pitluck S."/>
            <person name="Lu M."/>
            <person name="Detter J.C."/>
            <person name="Han C."/>
            <person name="Tapia R."/>
            <person name="Land M."/>
            <person name="Hauser L."/>
            <person name="Kyrpides N."/>
            <person name="Ivanova N."/>
            <person name="Ovchinnikova G."/>
            <person name="Pagani I."/>
            <person name="Sobecky P.A."/>
            <person name="Martinez R.J."/>
            <person name="Woyke T."/>
        </authorList>
    </citation>
    <scope>NUCLEOTIDE SEQUENCE [LARGE SCALE GENOMIC DNA]</scope>
    <source>
        <strain evidence="2">Y9602</strain>
    </source>
</reference>
<dbReference type="Gene3D" id="1.10.246.130">
    <property type="match status" value="1"/>
</dbReference>
<dbReference type="InterPro" id="IPR052896">
    <property type="entry name" value="GGT-like_enzyme"/>
</dbReference>
<dbReference type="KEGG" id="rah:Rahaq_2408"/>
<evidence type="ECO:0000313" key="1">
    <source>
        <dbReference type="EMBL" id="ADW74015.1"/>
    </source>
</evidence>
<dbReference type="Gene3D" id="3.60.20.40">
    <property type="match status" value="1"/>
</dbReference>
<dbReference type="EC" id="2.3.2.2" evidence="1"/>
<dbReference type="PANTHER" id="PTHR43881:SF1">
    <property type="entry name" value="GAMMA-GLUTAMYLTRANSPEPTIDASE (AFU_ORTHOLOGUE AFUA_4G13580)"/>
    <property type="match status" value="1"/>
</dbReference>
<dbReference type="EMBL" id="CP002505">
    <property type="protein sequence ID" value="ADW74015.1"/>
    <property type="molecule type" value="Genomic_DNA"/>
</dbReference>
<dbReference type="OrthoDB" id="5297205at2"/>
<gene>
    <name evidence="1" type="ordered locus">Rahaq_2408</name>
</gene>
<protein>
    <submittedName>
        <fullName evidence="1">Gamma-glutamyltransferase</fullName>
        <ecNumber evidence="1">2.3.2.2</ecNumber>
    </submittedName>
</protein>
<dbReference type="Proteomes" id="UP000007257">
    <property type="component" value="Chromosome"/>
</dbReference>
<dbReference type="InterPro" id="IPR043137">
    <property type="entry name" value="GGT_ssub_C"/>
</dbReference>
<dbReference type="AlphaFoldDB" id="A0A0H3FD14"/>
<sequence length="535" mass="56654">MSENYDFNVAYPTLRPTMMGANAVCASQPLAAQAGMKMLMLGGNAADAAIATAIALTVLEPSGNGAGSDAFAIVWDGKKAHGLNASGRSPAAWTPEYFADKGLDAVPTYGWDAVTVPGAVSGWVALAKRFGTLPLTTLAQPAIDYARNGFPVSPLIGRLWEIAVKKLHNQPGFMECFAPEGRAPKIGEIFRNPALADSLELIARTEGEAFYRGELAEKIVAHSQAHGGAMTLDDLANHQADWVETLQQSFAGGSVHELPPNGQGIATLIALGILDKLNIGSQPVDSVETTHLCIEAMKLALADLDQHVTDSDHMFFDPQLFLNDDYLAERAKLIDRSKASDVTYGAPRPGGTVYLTTADSSGMMVSFIQSNYMGFGSGVVVPGTGLSMQNRGCGFTLDTAHANCVAPNKRTLHTIIPAFAQDAEGKPLMSFGLMGGPMQAQGHLQLALRVMLYKQNPQAAIDAPRWRINGGRQVAIESTFNHNTLAALRAMGHELIVEDPLGGHSFGGAQVIVTNPAGGYLAGTESRKDGQALVM</sequence>
<dbReference type="PANTHER" id="PTHR43881">
    <property type="entry name" value="GAMMA-GLUTAMYLTRANSPEPTIDASE (AFU_ORTHOLOGUE AFUA_4G13580)"/>
    <property type="match status" value="1"/>
</dbReference>
<dbReference type="InterPro" id="IPR029055">
    <property type="entry name" value="Ntn_hydrolases_N"/>
</dbReference>
<dbReference type="GO" id="GO:0103068">
    <property type="term" value="F:leukotriene C4 gamma-glutamyl transferase activity"/>
    <property type="evidence" value="ECO:0007669"/>
    <property type="project" value="UniProtKB-EC"/>
</dbReference>
<proteinExistence type="predicted"/>
<dbReference type="Pfam" id="PF01019">
    <property type="entry name" value="G_glu_transpept"/>
    <property type="match status" value="1"/>
</dbReference>
<evidence type="ECO:0000313" key="2">
    <source>
        <dbReference type="Proteomes" id="UP000007257"/>
    </source>
</evidence>
<dbReference type="HOGENOM" id="CLU_014813_3_1_6"/>
<dbReference type="eggNOG" id="COG0405">
    <property type="taxonomic scope" value="Bacteria"/>
</dbReference>
<reference evidence="1 2" key="2">
    <citation type="journal article" date="2012" name="J. Bacteriol.">
        <title>Complete Genome Sequence of Rahnella sp. Strain Y9602, a Gammaproteobacterium Isolate from Metal- and Radionuclide-Contaminated Soil.</title>
        <authorList>
            <person name="Martinez R.J."/>
            <person name="Bruce D."/>
            <person name="Detter C."/>
            <person name="Goodwin L.A."/>
            <person name="Han J."/>
            <person name="Han C.S."/>
            <person name="Held B."/>
            <person name="Land M.L."/>
            <person name="Mikhailova N."/>
            <person name="Nolan M."/>
            <person name="Pennacchio L."/>
            <person name="Pitluck S."/>
            <person name="Tapia R."/>
            <person name="Woyke T."/>
            <person name="Sobecky P.A."/>
        </authorList>
    </citation>
    <scope>NUCLEOTIDE SEQUENCE [LARGE SCALE GENOMIC DNA]</scope>
    <source>
        <strain evidence="1 2">Y9602</strain>
    </source>
</reference>
<dbReference type="PRINTS" id="PR01210">
    <property type="entry name" value="GGTRANSPTASE"/>
</dbReference>